<organism evidence="1 2">
    <name type="scientific">Monilinia fructicola</name>
    <name type="common">Brown rot fungus</name>
    <name type="synonym">Ciboria fructicola</name>
    <dbReference type="NCBI Taxonomy" id="38448"/>
    <lineage>
        <taxon>Eukaryota</taxon>
        <taxon>Fungi</taxon>
        <taxon>Dikarya</taxon>
        <taxon>Ascomycota</taxon>
        <taxon>Pezizomycotina</taxon>
        <taxon>Leotiomycetes</taxon>
        <taxon>Helotiales</taxon>
        <taxon>Sclerotiniaceae</taxon>
        <taxon>Monilinia</taxon>
    </lineage>
</organism>
<evidence type="ECO:0000313" key="1">
    <source>
        <dbReference type="EMBL" id="KAA8570139.1"/>
    </source>
</evidence>
<dbReference type="VEuPathDB" id="FungiDB:MFRU_005g02740"/>
<reference evidence="1 2" key="1">
    <citation type="submission" date="2019-06" db="EMBL/GenBank/DDBJ databases">
        <title>Genome Sequence of the Brown Rot Fungal Pathogen Monilinia fructicola.</title>
        <authorList>
            <person name="De Miccolis Angelini R.M."/>
            <person name="Landi L."/>
            <person name="Abate D."/>
            <person name="Pollastro S."/>
            <person name="Romanazzi G."/>
            <person name="Faretra F."/>
        </authorList>
    </citation>
    <scope>NUCLEOTIDE SEQUENCE [LARGE SCALE GENOMIC DNA]</scope>
    <source>
        <strain evidence="1 2">Mfrc123</strain>
    </source>
</reference>
<dbReference type="EMBL" id="VICG01000007">
    <property type="protein sequence ID" value="KAA8570139.1"/>
    <property type="molecule type" value="Genomic_DNA"/>
</dbReference>
<dbReference type="Proteomes" id="UP000322873">
    <property type="component" value="Unassembled WGS sequence"/>
</dbReference>
<sequence>MCEETMHIFSCGCKAPSYKRCRSAVVNNVAATECPFLGDDDDKLVSRICMNCYIQQRRAEEADSAATLTGLQGTTVLGTRALQNQCICPDEERIFGNRGRQRLGIGATTQPRRSMTDTELPEYDERMKRRILQATIVMQRNMSAPFESRAPDCRPPSQIHARKKTIGRKISEHMKALIAKFAKDKKEG</sequence>
<evidence type="ECO:0000313" key="2">
    <source>
        <dbReference type="Proteomes" id="UP000322873"/>
    </source>
</evidence>
<gene>
    <name evidence="1" type="ORF">EYC84_002469</name>
</gene>
<keyword evidence="2" id="KW-1185">Reference proteome</keyword>
<comment type="caution">
    <text evidence="1">The sequence shown here is derived from an EMBL/GenBank/DDBJ whole genome shotgun (WGS) entry which is preliminary data.</text>
</comment>
<name>A0A5M9JQ40_MONFR</name>
<accession>A0A5M9JQ40</accession>
<protein>
    <submittedName>
        <fullName evidence="1">Uncharacterized protein</fullName>
    </submittedName>
</protein>
<dbReference type="AlphaFoldDB" id="A0A5M9JQ40"/>
<proteinExistence type="predicted"/>